<evidence type="ECO:0000256" key="6">
    <source>
        <dbReference type="SAM" id="MobiDB-lite"/>
    </source>
</evidence>
<evidence type="ECO:0000256" key="5">
    <source>
        <dbReference type="ARBA" id="ARBA00023284"/>
    </source>
</evidence>
<protein>
    <submittedName>
        <fullName evidence="9">Thioredoxin</fullName>
    </submittedName>
</protein>
<dbReference type="InterPro" id="IPR012336">
    <property type="entry name" value="Thioredoxin-like_fold"/>
</dbReference>
<keyword evidence="2" id="KW-0732">Signal</keyword>
<accession>A0A3P1WYX4</accession>
<evidence type="ECO:0000256" key="4">
    <source>
        <dbReference type="ARBA" id="ARBA00023157"/>
    </source>
</evidence>
<dbReference type="Proteomes" id="UP000280935">
    <property type="component" value="Unassembled WGS sequence"/>
</dbReference>
<dbReference type="InterPro" id="IPR036249">
    <property type="entry name" value="Thioredoxin-like_sf"/>
</dbReference>
<dbReference type="AlphaFoldDB" id="A0A3P1WYX4"/>
<feature type="domain" description="Thioredoxin-like fold" evidence="8">
    <location>
        <begin position="82"/>
        <end position="235"/>
    </location>
</feature>
<gene>
    <name evidence="9" type="ORF">EII35_07695</name>
</gene>
<evidence type="ECO:0000256" key="7">
    <source>
        <dbReference type="SAM" id="Phobius"/>
    </source>
</evidence>
<reference evidence="9 10" key="1">
    <citation type="submission" date="2018-11" db="EMBL/GenBank/DDBJ databases">
        <title>Genomes From Bacteria Associated with the Canine Oral Cavity: a Test Case for Automated Genome-Based Taxonomic Assignment.</title>
        <authorList>
            <person name="Coil D.A."/>
            <person name="Jospin G."/>
            <person name="Darling A.E."/>
            <person name="Wallis C."/>
            <person name="Davis I.J."/>
            <person name="Harris S."/>
            <person name="Eisen J.A."/>
            <person name="Holcombe L.J."/>
            <person name="O'Flynn C."/>
        </authorList>
    </citation>
    <scope>NUCLEOTIDE SEQUENCE [LARGE SCALE GENOMIC DNA]</scope>
    <source>
        <strain evidence="9 10">OH2822_COT-296</strain>
    </source>
</reference>
<evidence type="ECO:0000256" key="3">
    <source>
        <dbReference type="ARBA" id="ARBA00023002"/>
    </source>
</evidence>
<dbReference type="GO" id="GO:0016491">
    <property type="term" value="F:oxidoreductase activity"/>
    <property type="evidence" value="ECO:0007669"/>
    <property type="project" value="UniProtKB-KW"/>
</dbReference>
<dbReference type="Gene3D" id="3.40.30.10">
    <property type="entry name" value="Glutaredoxin"/>
    <property type="match status" value="1"/>
</dbReference>
<feature type="region of interest" description="Disordered" evidence="6">
    <location>
        <begin position="1"/>
        <end position="20"/>
    </location>
</feature>
<evidence type="ECO:0000313" key="10">
    <source>
        <dbReference type="Proteomes" id="UP000280935"/>
    </source>
</evidence>
<dbReference type="RefSeq" id="WP_125227882.1">
    <property type="nucleotide sequence ID" value="NZ_RQYT01000014.1"/>
</dbReference>
<name>A0A3P1WYX4_9ACTN</name>
<keyword evidence="7" id="KW-0812">Transmembrane</keyword>
<dbReference type="EMBL" id="RQYT01000014">
    <property type="protein sequence ID" value="RRD49623.1"/>
    <property type="molecule type" value="Genomic_DNA"/>
</dbReference>
<evidence type="ECO:0000256" key="2">
    <source>
        <dbReference type="ARBA" id="ARBA00022729"/>
    </source>
</evidence>
<feature type="region of interest" description="Disordered" evidence="6">
    <location>
        <begin position="58"/>
        <end position="78"/>
    </location>
</feature>
<keyword evidence="3" id="KW-0560">Oxidoreductase</keyword>
<organism evidence="9 10">
    <name type="scientific">Arachnia propionica</name>
    <dbReference type="NCBI Taxonomy" id="1750"/>
    <lineage>
        <taxon>Bacteria</taxon>
        <taxon>Bacillati</taxon>
        <taxon>Actinomycetota</taxon>
        <taxon>Actinomycetes</taxon>
        <taxon>Propionibacteriales</taxon>
        <taxon>Propionibacteriaceae</taxon>
        <taxon>Arachnia</taxon>
    </lineage>
</organism>
<keyword evidence="5" id="KW-0676">Redox-active center</keyword>
<feature type="transmembrane region" description="Helical" evidence="7">
    <location>
        <begin position="29"/>
        <end position="53"/>
    </location>
</feature>
<dbReference type="Pfam" id="PF13462">
    <property type="entry name" value="Thioredoxin_4"/>
    <property type="match status" value="1"/>
</dbReference>
<evidence type="ECO:0000259" key="8">
    <source>
        <dbReference type="Pfam" id="PF13462"/>
    </source>
</evidence>
<comment type="caution">
    <text evidence="9">The sequence shown here is derived from an EMBL/GenBank/DDBJ whole genome shotgun (WGS) entry which is preliminary data.</text>
</comment>
<dbReference type="PANTHER" id="PTHR13887">
    <property type="entry name" value="GLUTATHIONE S-TRANSFERASE KAPPA"/>
    <property type="match status" value="1"/>
</dbReference>
<keyword evidence="4" id="KW-1015">Disulfide bond</keyword>
<dbReference type="OrthoDB" id="117402at2"/>
<proteinExistence type="inferred from homology"/>
<dbReference type="SUPFAM" id="SSF52833">
    <property type="entry name" value="Thioredoxin-like"/>
    <property type="match status" value="1"/>
</dbReference>
<evidence type="ECO:0000313" key="9">
    <source>
        <dbReference type="EMBL" id="RRD49623.1"/>
    </source>
</evidence>
<evidence type="ECO:0000256" key="1">
    <source>
        <dbReference type="ARBA" id="ARBA00005791"/>
    </source>
</evidence>
<keyword evidence="7" id="KW-0472">Membrane</keyword>
<sequence length="264" mass="29394">MANNSNLSKRAALRQQQELEERQQRNRRMLVMGLSALTVVLVAVVTIVVVSVWKKQSDTTAPPNATAGHGIQLHSKGTQPAADAPHVVIYEDYQCPACKVREHEFGDVVTQLIDEGRITAEIRTAYFLDDVNRQDNFKSSSRAALAAAAADSVGKYREYHKVIFDNQPQEGRGFTDEQLRVDFAAQAGITGEDLTAFQKAYDEKTYQAFAERSYRAMTDNKITGTPTFTVDGKTLVFIDEKTKQVLIEPNAESFMAAIERLKTT</sequence>
<keyword evidence="7" id="KW-1133">Transmembrane helix</keyword>
<dbReference type="PANTHER" id="PTHR13887:SF14">
    <property type="entry name" value="DISULFIDE BOND FORMATION PROTEIN D"/>
    <property type="match status" value="1"/>
</dbReference>
<comment type="similarity">
    <text evidence="1">Belongs to the thioredoxin family. DsbA subfamily.</text>
</comment>